<reference evidence="2 3" key="1">
    <citation type="submission" date="2019-09" db="EMBL/GenBank/DDBJ databases">
        <title>Actinomadura physcomitrii sp. nov., a novel actinomycete isolated from moss [Physcomitrium sphaericum (Ludw) Fuernr].</title>
        <authorList>
            <person name="Liu C."/>
            <person name="Zhuang X."/>
        </authorList>
    </citation>
    <scope>NUCLEOTIDE SEQUENCE [LARGE SCALE GENOMIC DNA]</scope>
    <source>
        <strain evidence="2 3">CYP1-1B</strain>
    </source>
</reference>
<feature type="transmembrane region" description="Helical" evidence="1">
    <location>
        <begin position="120"/>
        <end position="141"/>
    </location>
</feature>
<comment type="caution">
    <text evidence="2">The sequence shown here is derived from an EMBL/GenBank/DDBJ whole genome shotgun (WGS) entry which is preliminary data.</text>
</comment>
<evidence type="ECO:0000256" key="1">
    <source>
        <dbReference type="SAM" id="Phobius"/>
    </source>
</evidence>
<accession>A0A6L3VLW1</accession>
<dbReference type="Proteomes" id="UP000483004">
    <property type="component" value="Unassembled WGS sequence"/>
</dbReference>
<sequence length="143" mass="15754">MADPQERDVPSLEDEIFAVAQSVQEEPAADAERPRLRLRSERALDFAERTRSLSGREVGAIAAGFGLFVFVDFVMMYAPLMMSRRPSLLPQFVTLLVLAFGLGGLLVWKVGGRWRSFGAGMMLAWVFLTLVSVGFLTGVTVTL</sequence>
<dbReference type="EMBL" id="WBMR01000102">
    <property type="protein sequence ID" value="KAB2373221.1"/>
    <property type="molecule type" value="Genomic_DNA"/>
</dbReference>
<keyword evidence="3" id="KW-1185">Reference proteome</keyword>
<name>A0A6L3VLW1_9ACTN</name>
<keyword evidence="1" id="KW-0812">Transmembrane</keyword>
<dbReference type="RefSeq" id="WP_151543385.1">
    <property type="nucleotide sequence ID" value="NZ_WBMR01000102.1"/>
</dbReference>
<feature type="transmembrane region" description="Helical" evidence="1">
    <location>
        <begin position="88"/>
        <end position="108"/>
    </location>
</feature>
<evidence type="ECO:0000313" key="2">
    <source>
        <dbReference type="EMBL" id="KAB2373221.1"/>
    </source>
</evidence>
<evidence type="ECO:0000313" key="3">
    <source>
        <dbReference type="Proteomes" id="UP000483004"/>
    </source>
</evidence>
<proteinExistence type="predicted"/>
<organism evidence="2 3">
    <name type="scientific">Actinomadura montaniterrae</name>
    <dbReference type="NCBI Taxonomy" id="1803903"/>
    <lineage>
        <taxon>Bacteria</taxon>
        <taxon>Bacillati</taxon>
        <taxon>Actinomycetota</taxon>
        <taxon>Actinomycetes</taxon>
        <taxon>Streptosporangiales</taxon>
        <taxon>Thermomonosporaceae</taxon>
        <taxon>Actinomadura</taxon>
    </lineage>
</organism>
<gene>
    <name evidence="2" type="ORF">F9B16_28995</name>
</gene>
<protein>
    <submittedName>
        <fullName evidence="2">MFS transporter</fullName>
    </submittedName>
</protein>
<keyword evidence="1" id="KW-1133">Transmembrane helix</keyword>
<dbReference type="OrthoDB" id="3478103at2"/>
<dbReference type="AlphaFoldDB" id="A0A6L3VLW1"/>
<keyword evidence="1" id="KW-0472">Membrane</keyword>
<feature type="transmembrane region" description="Helical" evidence="1">
    <location>
        <begin position="58"/>
        <end position="82"/>
    </location>
</feature>